<dbReference type="InterPro" id="IPR015943">
    <property type="entry name" value="WD40/YVTN_repeat-like_dom_sf"/>
</dbReference>
<keyword evidence="3" id="KW-0677">Repeat</keyword>
<evidence type="ECO:0000259" key="8">
    <source>
        <dbReference type="Pfam" id="PF20946"/>
    </source>
</evidence>
<dbReference type="Gene3D" id="2.130.10.10">
    <property type="entry name" value="YVTN repeat-like/Quinoprotein amine dehydrogenase"/>
    <property type="match status" value="2"/>
</dbReference>
<dbReference type="PANTHER" id="PTHR19932">
    <property type="entry name" value="WD REPEAT AND HMG-BOX DNA BINDING PROTEIN"/>
    <property type="match status" value="1"/>
</dbReference>
<keyword evidence="11" id="KW-1185">Reference proteome</keyword>
<proteinExistence type="predicted"/>
<dbReference type="STRING" id="1215338.A0A059JHQ1"/>
<dbReference type="PROSITE" id="PS50082">
    <property type="entry name" value="WD_REPEATS_2"/>
    <property type="match status" value="1"/>
</dbReference>
<dbReference type="GO" id="GO:0000278">
    <property type="term" value="P:mitotic cell cycle"/>
    <property type="evidence" value="ECO:0007669"/>
    <property type="project" value="TreeGrafter"/>
</dbReference>
<accession>A0A059JHQ1</accession>
<dbReference type="PROSITE" id="PS00678">
    <property type="entry name" value="WD_REPEATS_1"/>
    <property type="match status" value="1"/>
</dbReference>
<dbReference type="SUPFAM" id="SSF50978">
    <property type="entry name" value="WD40 repeat-like"/>
    <property type="match status" value="1"/>
</dbReference>
<dbReference type="EMBL" id="AOKY01000089">
    <property type="protein sequence ID" value="KDB27007.1"/>
    <property type="molecule type" value="Genomic_DNA"/>
</dbReference>
<dbReference type="GO" id="GO:0006281">
    <property type="term" value="P:DNA repair"/>
    <property type="evidence" value="ECO:0007669"/>
    <property type="project" value="TreeGrafter"/>
</dbReference>
<dbReference type="GO" id="GO:0043596">
    <property type="term" value="C:nuclear replication fork"/>
    <property type="evidence" value="ECO:0007669"/>
    <property type="project" value="TreeGrafter"/>
</dbReference>
<feature type="domain" description="WDHD1/CFT4 helical bundle" evidence="8">
    <location>
        <begin position="734"/>
        <end position="838"/>
    </location>
</feature>
<evidence type="ECO:0000313" key="11">
    <source>
        <dbReference type="Proteomes" id="UP000024533"/>
    </source>
</evidence>
<evidence type="ECO:0000256" key="5">
    <source>
        <dbReference type="PROSITE-ProRule" id="PRU00221"/>
    </source>
</evidence>
<dbReference type="InterPro" id="IPR019775">
    <property type="entry name" value="WD40_repeat_CS"/>
</dbReference>
<comment type="caution">
    <text evidence="10">The sequence shown here is derived from an EMBL/GenBank/DDBJ whole genome shotgun (WGS) entry which is preliminary data.</text>
</comment>
<dbReference type="Pfam" id="PF24817">
    <property type="entry name" value="WD40_WDHD1_1st"/>
    <property type="match status" value="1"/>
</dbReference>
<protein>
    <submittedName>
        <fullName evidence="10">Uncharacterized protein</fullName>
    </submittedName>
</protein>
<dbReference type="Proteomes" id="UP000024533">
    <property type="component" value="Unassembled WGS sequence"/>
</dbReference>
<feature type="region of interest" description="Disordered" evidence="6">
    <location>
        <begin position="711"/>
        <end position="730"/>
    </location>
</feature>
<dbReference type="SMART" id="SM00320">
    <property type="entry name" value="WD40"/>
    <property type="match status" value="7"/>
</dbReference>
<sequence>MAPDSNTLRGRPAHTPGTTVLTYTPNGKQVITGGSNSGIRVFSTGEHGEPKTIDEGMESHLAIAATNESIILGSEDGTVWLYKLQEATMDKPLARCALPVRDLAISKDEEWVAVASDELTVKIVNINDITEVKYLRDQTKGVKHVTFDPSGRFVTVSCADGIIYIYSFTETEPRLLHKLDGVIRQLETDNEATSSAVWHPDGTAFAAVETTRDITVISSRDWTKQQKFSGGHNGDVTCLAWSPNGALLASAGADRKILLWETRTQKVIKTYDIPNVINFRWHPTQNVVAFTTSDGELFIYDGFVPSEFHSLLAKTLEVAPLLSIGSHEEITVSHRPQRHDTNNISGNRHRGGSPDSLDDILGPADDEDDFVEDDDGAGYTENVNGLGKRTNTHMDELFGHETKRRPTAPWKTISHEPFQPGSTPWRGNRRYLALNLVGFVWTVDQDTHNTVTVEFYDRERYRDFHFTDPYLYDKACLNEKGTLFSCQPTSSNPATIFYRPHETWTTRADWRTELPLGEKITSLALSNSYITVTTSTDYVRIYTLFGTPYRVFRQKSQTVTCAAWRDYIITIGNGPAGSDGVAQLKYSIENVRRDEICQNEDAVALAGGTRLQSVFFSDKGDPCIYDSSGVLLVLQHWRKPGQARWVPLLDTKLLERVASGRKEETYWPVAVAQDVFHCIILKGGDKYPYFPRPLLTEFDFEIPISCISSKEKSNKDGDMEMEDAEEAARNNNRKLQESLVRANLDYTLLEDCIMASEIGAAGDAELRRKALDIDKILLQLLAVECREGEERGMKALELVTMLRDRSGKMLDAASKIAQRYQRSILDDKIRTIAERRLMGEDDDDITGDNDDI</sequence>
<feature type="region of interest" description="Disordered" evidence="6">
    <location>
        <begin position="1"/>
        <end position="20"/>
    </location>
</feature>
<evidence type="ECO:0000259" key="7">
    <source>
        <dbReference type="Pfam" id="PF12341"/>
    </source>
</evidence>
<dbReference type="PANTHER" id="PTHR19932:SF10">
    <property type="entry name" value="WD REPEAT AND HMG-BOX DNA-BINDING PROTEIN 1"/>
    <property type="match status" value="1"/>
</dbReference>
<feature type="domain" description="WDHD1/CFT4 second beta-propeller" evidence="7">
    <location>
        <begin position="416"/>
        <end position="704"/>
    </location>
</feature>
<dbReference type="InterPro" id="IPR036322">
    <property type="entry name" value="WD40_repeat_dom_sf"/>
</dbReference>
<keyword evidence="2 5" id="KW-0853">WD repeat</keyword>
<gene>
    <name evidence="10" type="ORF">H109_01203</name>
</gene>
<feature type="repeat" description="WD" evidence="5">
    <location>
        <begin position="229"/>
        <end position="270"/>
    </location>
</feature>
<dbReference type="InterPro" id="IPR048591">
    <property type="entry name" value="WDHD1/CFT4_hel"/>
</dbReference>
<dbReference type="HOGENOM" id="CLU_004219_2_1_1"/>
<reference evidence="10 11" key="1">
    <citation type="submission" date="2014-02" db="EMBL/GenBank/DDBJ databases">
        <title>The Genome Sequence of Trichophyton interdigitale MR816.</title>
        <authorList>
            <consortium name="The Broad Institute Genomics Platform"/>
            <person name="Cuomo C.A."/>
            <person name="White T.C."/>
            <person name="Graser Y."/>
            <person name="Martinez-Rossi N."/>
            <person name="Heitman J."/>
            <person name="Young S.K."/>
            <person name="Zeng Q."/>
            <person name="Gargeya S."/>
            <person name="Abouelleil A."/>
            <person name="Alvarado L."/>
            <person name="Chapman S.B."/>
            <person name="Gainer-Dewar J."/>
            <person name="Goldberg J."/>
            <person name="Griggs A."/>
            <person name="Gujja S."/>
            <person name="Hansen M."/>
            <person name="Howarth C."/>
            <person name="Imamovic A."/>
            <person name="Larimer J."/>
            <person name="Martinez D."/>
            <person name="Murphy C."/>
            <person name="Pearson M.D."/>
            <person name="Persinoti G."/>
            <person name="Poon T."/>
            <person name="Priest M."/>
            <person name="Roberts A.D."/>
            <person name="Saif S."/>
            <person name="Shea T.D."/>
            <person name="Sykes S.N."/>
            <person name="Wortman J."/>
            <person name="Nusbaum C."/>
            <person name="Birren B."/>
        </authorList>
    </citation>
    <scope>NUCLEOTIDE SEQUENCE [LARGE SCALE GENOMIC DNA]</scope>
    <source>
        <strain evidence="10 11">MR816</strain>
    </source>
</reference>
<evidence type="ECO:0000313" key="10">
    <source>
        <dbReference type="EMBL" id="KDB27007.1"/>
    </source>
</evidence>
<feature type="domain" description="WDHD1 first WD40" evidence="9">
    <location>
        <begin position="11"/>
        <end position="297"/>
    </location>
</feature>
<dbReference type="InterPro" id="IPR001680">
    <property type="entry name" value="WD40_rpt"/>
</dbReference>
<dbReference type="InterPro" id="IPR057646">
    <property type="entry name" value="WD40_WDHD1_1st"/>
</dbReference>
<comment type="subcellular location">
    <subcellularLocation>
        <location evidence="1">Nucleus</location>
    </subcellularLocation>
</comment>
<dbReference type="OMA" id="RYAHTNG"/>
<dbReference type="GO" id="GO:0006261">
    <property type="term" value="P:DNA-templated DNA replication"/>
    <property type="evidence" value="ECO:0007669"/>
    <property type="project" value="TreeGrafter"/>
</dbReference>
<keyword evidence="4" id="KW-0539">Nucleus</keyword>
<dbReference type="Pfam" id="PF20946">
    <property type="entry name" value="Ctf4_C"/>
    <property type="match status" value="1"/>
</dbReference>
<dbReference type="OrthoDB" id="427368at2759"/>
<dbReference type="PROSITE" id="PS50294">
    <property type="entry name" value="WD_REPEATS_REGION"/>
    <property type="match status" value="1"/>
</dbReference>
<evidence type="ECO:0000256" key="3">
    <source>
        <dbReference type="ARBA" id="ARBA00022737"/>
    </source>
</evidence>
<dbReference type="AlphaFoldDB" id="A0A059JHQ1"/>
<evidence type="ECO:0000256" key="1">
    <source>
        <dbReference type="ARBA" id="ARBA00004123"/>
    </source>
</evidence>
<organism evidence="10 11">
    <name type="scientific">Trichophyton interdigitale (strain MR816)</name>
    <dbReference type="NCBI Taxonomy" id="1215338"/>
    <lineage>
        <taxon>Eukaryota</taxon>
        <taxon>Fungi</taxon>
        <taxon>Dikarya</taxon>
        <taxon>Ascomycota</taxon>
        <taxon>Pezizomycotina</taxon>
        <taxon>Eurotiomycetes</taxon>
        <taxon>Eurotiomycetidae</taxon>
        <taxon>Onygenales</taxon>
        <taxon>Arthrodermataceae</taxon>
        <taxon>Trichophyton</taxon>
    </lineage>
</organism>
<feature type="region of interest" description="Disordered" evidence="6">
    <location>
        <begin position="332"/>
        <end position="386"/>
    </location>
</feature>
<evidence type="ECO:0000256" key="4">
    <source>
        <dbReference type="ARBA" id="ARBA00023242"/>
    </source>
</evidence>
<dbReference type="Pfam" id="PF12341">
    <property type="entry name" value="Mcl1_mid"/>
    <property type="match status" value="1"/>
</dbReference>
<dbReference type="InterPro" id="IPR022100">
    <property type="entry name" value="WDHD1/CFT4_beta-prop_2nd"/>
</dbReference>
<evidence type="ECO:0000256" key="2">
    <source>
        <dbReference type="ARBA" id="ARBA00022574"/>
    </source>
</evidence>
<name>A0A059JHQ1_TRIIM</name>
<feature type="compositionally biased region" description="Acidic residues" evidence="6">
    <location>
        <begin position="364"/>
        <end position="376"/>
    </location>
</feature>
<dbReference type="GO" id="GO:0003682">
    <property type="term" value="F:chromatin binding"/>
    <property type="evidence" value="ECO:0007669"/>
    <property type="project" value="TreeGrafter"/>
</dbReference>
<evidence type="ECO:0000259" key="9">
    <source>
        <dbReference type="Pfam" id="PF24817"/>
    </source>
</evidence>
<evidence type="ECO:0000256" key="6">
    <source>
        <dbReference type="SAM" id="MobiDB-lite"/>
    </source>
</evidence>